<evidence type="ECO:0000313" key="1">
    <source>
        <dbReference type="EMBL" id="PHJ19795.1"/>
    </source>
</evidence>
<accession>A0A2C6KU70</accession>
<feature type="non-terminal residue" evidence="1">
    <location>
        <position position="94"/>
    </location>
</feature>
<dbReference type="VEuPathDB" id="ToxoDB:CSUI_006374"/>
<reference evidence="1 2" key="1">
    <citation type="journal article" date="2017" name="Int. J. Parasitol.">
        <title>The genome of the protozoan parasite Cystoisospora suis and a reverse vaccinology approach to identify vaccine candidates.</title>
        <authorList>
            <person name="Palmieri N."/>
            <person name="Shrestha A."/>
            <person name="Ruttkowski B."/>
            <person name="Beck T."/>
            <person name="Vogl C."/>
            <person name="Tomley F."/>
            <person name="Blake D.P."/>
            <person name="Joachim A."/>
        </authorList>
    </citation>
    <scope>NUCLEOTIDE SEQUENCE [LARGE SCALE GENOMIC DNA]</scope>
    <source>
        <strain evidence="1 2">Wien I</strain>
    </source>
</reference>
<comment type="caution">
    <text evidence="1">The sequence shown here is derived from an EMBL/GenBank/DDBJ whole genome shotgun (WGS) entry which is preliminary data.</text>
</comment>
<dbReference type="GeneID" id="94429747"/>
<dbReference type="Proteomes" id="UP000221165">
    <property type="component" value="Unassembled WGS sequence"/>
</dbReference>
<feature type="non-terminal residue" evidence="1">
    <location>
        <position position="1"/>
    </location>
</feature>
<protein>
    <submittedName>
        <fullName evidence="1">Uncharacterized protein</fullName>
    </submittedName>
</protein>
<evidence type="ECO:0000313" key="2">
    <source>
        <dbReference type="Proteomes" id="UP000221165"/>
    </source>
</evidence>
<keyword evidence="2" id="KW-1185">Reference proteome</keyword>
<proteinExistence type="predicted"/>
<organism evidence="1 2">
    <name type="scientific">Cystoisospora suis</name>
    <dbReference type="NCBI Taxonomy" id="483139"/>
    <lineage>
        <taxon>Eukaryota</taxon>
        <taxon>Sar</taxon>
        <taxon>Alveolata</taxon>
        <taxon>Apicomplexa</taxon>
        <taxon>Conoidasida</taxon>
        <taxon>Coccidia</taxon>
        <taxon>Eucoccidiorida</taxon>
        <taxon>Eimeriorina</taxon>
        <taxon>Sarcocystidae</taxon>
        <taxon>Cystoisospora</taxon>
    </lineage>
</organism>
<name>A0A2C6KU70_9APIC</name>
<dbReference type="AlphaFoldDB" id="A0A2C6KU70"/>
<dbReference type="EMBL" id="MIGC01003212">
    <property type="protein sequence ID" value="PHJ19795.1"/>
    <property type="molecule type" value="Genomic_DNA"/>
</dbReference>
<sequence length="94" mass="10426">SEGCAGGLNVKDVLAFKEKADGRQYCEVELEGVAGPVWMDIQDLSTCEPAIMRKVANLKNTYDSRHHKDDSLAAVRSVLISDSESTQDEWPSRR</sequence>
<dbReference type="RefSeq" id="XP_067921489.1">
    <property type="nucleotide sequence ID" value="XM_068066536.1"/>
</dbReference>
<gene>
    <name evidence="1" type="ORF">CSUI_006374</name>
</gene>